<evidence type="ECO:0000313" key="3">
    <source>
        <dbReference type="Proteomes" id="UP001498398"/>
    </source>
</evidence>
<dbReference type="InterPro" id="IPR010730">
    <property type="entry name" value="HET"/>
</dbReference>
<organism evidence="2 3">
    <name type="scientific">Marasmiellus scandens</name>
    <dbReference type="NCBI Taxonomy" id="2682957"/>
    <lineage>
        <taxon>Eukaryota</taxon>
        <taxon>Fungi</taxon>
        <taxon>Dikarya</taxon>
        <taxon>Basidiomycota</taxon>
        <taxon>Agaricomycotina</taxon>
        <taxon>Agaricomycetes</taxon>
        <taxon>Agaricomycetidae</taxon>
        <taxon>Agaricales</taxon>
        <taxon>Marasmiineae</taxon>
        <taxon>Omphalotaceae</taxon>
        <taxon>Marasmiellus</taxon>
    </lineage>
</organism>
<gene>
    <name evidence="2" type="ORF">VKT23_007936</name>
</gene>
<dbReference type="Proteomes" id="UP001498398">
    <property type="component" value="Unassembled WGS sequence"/>
</dbReference>
<accession>A0ABR1JNI1</accession>
<evidence type="ECO:0000313" key="2">
    <source>
        <dbReference type="EMBL" id="KAK7462335.1"/>
    </source>
</evidence>
<dbReference type="PANTHER" id="PTHR10622">
    <property type="entry name" value="HET DOMAIN-CONTAINING PROTEIN"/>
    <property type="match status" value="1"/>
</dbReference>
<keyword evidence="3" id="KW-1185">Reference proteome</keyword>
<name>A0ABR1JNI1_9AGAR</name>
<dbReference type="PANTHER" id="PTHR10622:SF10">
    <property type="entry name" value="HET DOMAIN-CONTAINING PROTEIN"/>
    <property type="match status" value="1"/>
</dbReference>
<reference evidence="2 3" key="1">
    <citation type="submission" date="2024-01" db="EMBL/GenBank/DDBJ databases">
        <title>A draft genome for the cacao thread blight pathogen Marasmiellus scandens.</title>
        <authorList>
            <person name="Baruah I.K."/>
            <person name="Leung J."/>
            <person name="Bukari Y."/>
            <person name="Amoako-Attah I."/>
            <person name="Meinhardt L.W."/>
            <person name="Bailey B.A."/>
            <person name="Cohen S.P."/>
        </authorList>
    </citation>
    <scope>NUCLEOTIDE SEQUENCE [LARGE SCALE GENOMIC DNA]</scope>
    <source>
        <strain evidence="2 3">GH-19</strain>
    </source>
</reference>
<feature type="domain" description="Heterokaryon incompatibility" evidence="1">
    <location>
        <begin position="21"/>
        <end position="109"/>
    </location>
</feature>
<dbReference type="EMBL" id="JBANRG010000011">
    <property type="protein sequence ID" value="KAK7462335.1"/>
    <property type="molecule type" value="Genomic_DNA"/>
</dbReference>
<evidence type="ECO:0000259" key="1">
    <source>
        <dbReference type="Pfam" id="PF06985"/>
    </source>
</evidence>
<protein>
    <recommendedName>
        <fullName evidence="1">Heterokaryon incompatibility domain-containing protein</fullName>
    </recommendedName>
</protein>
<sequence length="695" mass="78976">MRLLNTKSFKVEEFYTKIPLYAILSHTWEEEEVSFQDIQNLEFAKTKTGWSKVHHACAYAQKYMFDWIWIDSCCIDKSSSAELSEAINSMYRYYENAEVCYVYLCDALKNEDPTNPKSAFRNSKWFTRGWTLQELIAPLYAVFLVNNIDGTDHEWTEIGTRWSLRDTISAITSIPVQIFEGRSVDEFSIAQKMSWAAFRETTRPEDQAYCLMGIFNVSMPPLYGEGSTKAFMRLQQEIIKISDDRSIFAWISRPEDPSELRGLLARSPIEFRASGTVGIPRIEELGHKSSFSFTNNGLRIHLPIKATSDNKWLASLHCCSIKDGVTSNLSVSLQRIGEQHYVRCYPHEVFLESSPPQSKDLQEITVKESSPPRNKGKGGNIRRHHFFRLKILPSAQNLLNPVNDGTLDMGSFNVSVDRMNRAIKVKNKHFARLHLTYHAGRTSGVFYIAFGSQNKIGTVAVASEAIEFNRYPSIFNGVPIDRVALYLKDVGLVSVSLQMTGQQRSEKVLEINHQPVESRFPVATSLSTTLRLSTLQPPSSGFRVPLYHTYGKFARISLETVFPPSFFDCGLESSRSRGGYILMPLNDNTPFRLISYKCIKPNQFSLKFYVALGFHKTGEAWIDIFTEDLVKGSGGQENTLETIWKYYCALASRKNVGFLRIAALKTWWVGMEATLQKSATLQLGSHSLSLELRSY</sequence>
<comment type="caution">
    <text evidence="2">The sequence shown here is derived from an EMBL/GenBank/DDBJ whole genome shotgun (WGS) entry which is preliminary data.</text>
</comment>
<dbReference type="Pfam" id="PF06985">
    <property type="entry name" value="HET"/>
    <property type="match status" value="1"/>
</dbReference>
<proteinExistence type="predicted"/>